<dbReference type="GO" id="GO:0016787">
    <property type="term" value="F:hydrolase activity"/>
    <property type="evidence" value="ECO:0007669"/>
    <property type="project" value="UniProtKB-KW"/>
</dbReference>
<dbReference type="PANTHER" id="PTHR48081">
    <property type="entry name" value="AB HYDROLASE SUPERFAMILY PROTEIN C4A8.06C"/>
    <property type="match status" value="1"/>
</dbReference>
<feature type="domain" description="BD-FAE-like" evidence="2">
    <location>
        <begin position="26"/>
        <end position="217"/>
    </location>
</feature>
<dbReference type="PANTHER" id="PTHR48081:SF6">
    <property type="entry name" value="PEPTIDASE S9 PROLYL OLIGOPEPTIDASE CATALYTIC DOMAIN-CONTAINING PROTEIN"/>
    <property type="match status" value="1"/>
</dbReference>
<evidence type="ECO:0000313" key="4">
    <source>
        <dbReference type="Proteomes" id="UP001489509"/>
    </source>
</evidence>
<evidence type="ECO:0000259" key="2">
    <source>
        <dbReference type="Pfam" id="PF20434"/>
    </source>
</evidence>
<sequence length="280" mass="30766">MIAKTLDLWGEFPYPGDTGDGFRPTLDAYLLKSGAPRPAVVVFPGSGYLECSPREAEAVALQFNAAGYHAFVLWYSCEPHLHPAPLKDAARAFSLIREKAADWFIDPNRVAALGFSAGSHLAAALGEYHSTDLAAAPGINPGTTRPDLMVLSYPVITSGEFAHRGSFDRTLGDKREDPAALDLLSLEKHVPADFPPTFLWTTFEDEAVPMQNTLLMAWALREQNIPYELHIFPEGQHGISLATEETSGGEARYVKPRVAQWLGLCQNWLQDRFAELAAKK</sequence>
<proteinExistence type="predicted"/>
<accession>A0ABV1DXU8</accession>
<dbReference type="EMBL" id="JBBMFD010000003">
    <property type="protein sequence ID" value="MEQ2439883.1"/>
    <property type="molecule type" value="Genomic_DNA"/>
</dbReference>
<reference evidence="3 4" key="1">
    <citation type="submission" date="2024-03" db="EMBL/GenBank/DDBJ databases">
        <title>Human intestinal bacterial collection.</title>
        <authorList>
            <person name="Pauvert C."/>
            <person name="Hitch T.C.A."/>
            <person name="Clavel T."/>
        </authorList>
    </citation>
    <scope>NUCLEOTIDE SEQUENCE [LARGE SCALE GENOMIC DNA]</scope>
    <source>
        <strain evidence="3 4">CLA-JM-H44</strain>
    </source>
</reference>
<protein>
    <submittedName>
        <fullName evidence="3">Alpha/beta hydrolase</fullName>
    </submittedName>
</protein>
<dbReference type="InterPro" id="IPR029058">
    <property type="entry name" value="AB_hydrolase_fold"/>
</dbReference>
<dbReference type="SUPFAM" id="SSF53474">
    <property type="entry name" value="alpha/beta-Hydrolases"/>
    <property type="match status" value="1"/>
</dbReference>
<dbReference type="Pfam" id="PF20434">
    <property type="entry name" value="BD-FAE"/>
    <property type="match status" value="1"/>
</dbReference>
<keyword evidence="1 3" id="KW-0378">Hydrolase</keyword>
<evidence type="ECO:0000256" key="1">
    <source>
        <dbReference type="ARBA" id="ARBA00022801"/>
    </source>
</evidence>
<dbReference type="InterPro" id="IPR049492">
    <property type="entry name" value="BD-FAE-like_dom"/>
</dbReference>
<dbReference type="InterPro" id="IPR050300">
    <property type="entry name" value="GDXG_lipolytic_enzyme"/>
</dbReference>
<keyword evidence="4" id="KW-1185">Reference proteome</keyword>
<gene>
    <name evidence="3" type="ORF">WMO26_03470</name>
</gene>
<organism evidence="3 4">
    <name type="scientific">Solibaculum intestinale</name>
    <dbReference type="NCBI Taxonomy" id="3133165"/>
    <lineage>
        <taxon>Bacteria</taxon>
        <taxon>Bacillati</taxon>
        <taxon>Bacillota</taxon>
        <taxon>Clostridia</taxon>
        <taxon>Eubacteriales</taxon>
        <taxon>Oscillospiraceae</taxon>
        <taxon>Solibaculum</taxon>
    </lineage>
</organism>
<dbReference type="Gene3D" id="3.40.50.1820">
    <property type="entry name" value="alpha/beta hydrolase"/>
    <property type="match status" value="1"/>
</dbReference>
<dbReference type="RefSeq" id="WP_349218149.1">
    <property type="nucleotide sequence ID" value="NZ_JBBMFD010000003.1"/>
</dbReference>
<comment type="caution">
    <text evidence="3">The sequence shown here is derived from an EMBL/GenBank/DDBJ whole genome shotgun (WGS) entry which is preliminary data.</text>
</comment>
<evidence type="ECO:0000313" key="3">
    <source>
        <dbReference type="EMBL" id="MEQ2439883.1"/>
    </source>
</evidence>
<name>A0ABV1DXU8_9FIRM</name>
<dbReference type="Proteomes" id="UP001489509">
    <property type="component" value="Unassembled WGS sequence"/>
</dbReference>